<sequence length="324" mass="36332">MREWSAKVPDPRGSKASTPTREGLAEAWPKPCSFGPRNPVVGQRDPGSERPPPLGGRDEGEVCCGFQWVAVVRALRTRKTEPKLRFLCERRHMQLLDHENIVKVLDVVDTEDSTITVMEYVSRGDMQAYLDDQGHMTEQEAQCLLRQLLSALNHCHEWGIVHWDLKPSNLFLDVDHNVKTADFSLNYDYCPGEKLELLYPMFGNIYGSRWMRRSHSSQSEDGLEVTVQNTSSTRDTLGKNSTQNTKSTRDTRGTRDNSGTQDTRGKSSTQDTRSTCDTRGKSSTRDTSSTRDESSTQDTCGKTSTQDTSGTHDTHGKSLGLLLE</sequence>
<dbReference type="Proteomes" id="UP001162501">
    <property type="component" value="Chromosome 6"/>
</dbReference>
<evidence type="ECO:0000313" key="1">
    <source>
        <dbReference type="EMBL" id="CAI9711960.1"/>
    </source>
</evidence>
<evidence type="ECO:0000313" key="2">
    <source>
        <dbReference type="Proteomes" id="UP001162501"/>
    </source>
</evidence>
<gene>
    <name evidence="1" type="ORF">MRATA1EN3_LOCUS23173</name>
</gene>
<accession>A0ACB0FG32</accession>
<protein>
    <submittedName>
        <fullName evidence="1">Uncharacterized protein</fullName>
    </submittedName>
</protein>
<name>A0ACB0FG32_RANTA</name>
<proteinExistence type="predicted"/>
<dbReference type="EMBL" id="OX596090">
    <property type="protein sequence ID" value="CAI9711960.1"/>
    <property type="molecule type" value="Genomic_DNA"/>
</dbReference>
<reference evidence="1" key="1">
    <citation type="submission" date="2023-05" db="EMBL/GenBank/DDBJ databases">
        <authorList>
            <consortium name="ELIXIR-Norway"/>
        </authorList>
    </citation>
    <scope>NUCLEOTIDE SEQUENCE</scope>
</reference>
<organism evidence="1 2">
    <name type="scientific">Rangifer tarandus platyrhynchus</name>
    <name type="common">Svalbard reindeer</name>
    <dbReference type="NCBI Taxonomy" id="3082113"/>
    <lineage>
        <taxon>Eukaryota</taxon>
        <taxon>Metazoa</taxon>
        <taxon>Chordata</taxon>
        <taxon>Craniata</taxon>
        <taxon>Vertebrata</taxon>
        <taxon>Euteleostomi</taxon>
        <taxon>Mammalia</taxon>
        <taxon>Eutheria</taxon>
        <taxon>Laurasiatheria</taxon>
        <taxon>Artiodactyla</taxon>
        <taxon>Ruminantia</taxon>
        <taxon>Pecora</taxon>
        <taxon>Cervidae</taxon>
        <taxon>Odocoileinae</taxon>
        <taxon>Rangifer</taxon>
    </lineage>
</organism>